<accession>A0ABN9QP88</accession>
<feature type="region of interest" description="Disordered" evidence="1">
    <location>
        <begin position="1"/>
        <end position="39"/>
    </location>
</feature>
<sequence>LRSLWNGGRKNNNKKADDDGPRDDEAVLAPAVMGGPPKEPGCYVQLPSRCPKHASAKPRSWRHDAWAEEGPALGAGVREAEGGVGQLVRRLRREDALRARGARRRPRGVLARAVRLRPRRASADIRAAADVRGRRARGGAGHGAVVEGRVLRDNAPAAGVRAHPGGDRPGGWPVERPQVPHHARLLRPHAVGLPQPPVPEDALEARRVRRGAASCPREVRQVQRPQ</sequence>
<gene>
    <name evidence="2" type="ORF">PCOR1329_LOCUS13153</name>
</gene>
<comment type="caution">
    <text evidence="2">The sequence shown here is derived from an EMBL/GenBank/DDBJ whole genome shotgun (WGS) entry which is preliminary data.</text>
</comment>
<evidence type="ECO:0000256" key="1">
    <source>
        <dbReference type="SAM" id="MobiDB-lite"/>
    </source>
</evidence>
<feature type="compositionally biased region" description="Basic and acidic residues" evidence="1">
    <location>
        <begin position="14"/>
        <end position="25"/>
    </location>
</feature>
<reference evidence="2" key="1">
    <citation type="submission" date="2023-10" db="EMBL/GenBank/DDBJ databases">
        <authorList>
            <person name="Chen Y."/>
            <person name="Shah S."/>
            <person name="Dougan E. K."/>
            <person name="Thang M."/>
            <person name="Chan C."/>
        </authorList>
    </citation>
    <scope>NUCLEOTIDE SEQUENCE [LARGE SCALE GENOMIC DNA]</scope>
</reference>
<evidence type="ECO:0000313" key="2">
    <source>
        <dbReference type="EMBL" id="CAK0807209.1"/>
    </source>
</evidence>
<keyword evidence="3" id="KW-1185">Reference proteome</keyword>
<proteinExistence type="predicted"/>
<feature type="non-terminal residue" evidence="2">
    <location>
        <position position="1"/>
    </location>
</feature>
<evidence type="ECO:0000313" key="3">
    <source>
        <dbReference type="Proteomes" id="UP001189429"/>
    </source>
</evidence>
<dbReference type="Proteomes" id="UP001189429">
    <property type="component" value="Unassembled WGS sequence"/>
</dbReference>
<feature type="non-terminal residue" evidence="2">
    <location>
        <position position="226"/>
    </location>
</feature>
<dbReference type="EMBL" id="CAUYUJ010003874">
    <property type="protein sequence ID" value="CAK0807209.1"/>
    <property type="molecule type" value="Genomic_DNA"/>
</dbReference>
<organism evidence="2 3">
    <name type="scientific">Prorocentrum cordatum</name>
    <dbReference type="NCBI Taxonomy" id="2364126"/>
    <lineage>
        <taxon>Eukaryota</taxon>
        <taxon>Sar</taxon>
        <taxon>Alveolata</taxon>
        <taxon>Dinophyceae</taxon>
        <taxon>Prorocentrales</taxon>
        <taxon>Prorocentraceae</taxon>
        <taxon>Prorocentrum</taxon>
    </lineage>
</organism>
<protein>
    <submittedName>
        <fullName evidence="2">Uncharacterized protein</fullName>
    </submittedName>
</protein>
<name>A0ABN9QP88_9DINO</name>